<sequence length="55" mass="6404">MSCSSKSNELQRALEGFEERVRTLTLQNQDKQQEVESNSARIRDLESNISDFQKE</sequence>
<evidence type="ECO:0000313" key="2">
    <source>
        <dbReference type="EMBL" id="CAF4637053.1"/>
    </source>
</evidence>
<dbReference type="Proteomes" id="UP000681720">
    <property type="component" value="Unassembled WGS sequence"/>
</dbReference>
<feature type="compositionally biased region" description="Basic and acidic residues" evidence="1">
    <location>
        <begin position="41"/>
        <end position="55"/>
    </location>
</feature>
<organism evidence="3 5">
    <name type="scientific">Rotaria magnacalcarata</name>
    <dbReference type="NCBI Taxonomy" id="392030"/>
    <lineage>
        <taxon>Eukaryota</taxon>
        <taxon>Metazoa</taxon>
        <taxon>Spiralia</taxon>
        <taxon>Gnathifera</taxon>
        <taxon>Rotifera</taxon>
        <taxon>Eurotatoria</taxon>
        <taxon>Bdelloidea</taxon>
        <taxon>Philodinida</taxon>
        <taxon>Philodinidae</taxon>
        <taxon>Rotaria</taxon>
    </lineage>
</organism>
<feature type="non-terminal residue" evidence="3">
    <location>
        <position position="1"/>
    </location>
</feature>
<feature type="region of interest" description="Disordered" evidence="1">
    <location>
        <begin position="28"/>
        <end position="55"/>
    </location>
</feature>
<gene>
    <name evidence="2" type="ORF">GIL414_LOCUS40468</name>
    <name evidence="3" type="ORF">SMN809_LOCUS54599</name>
    <name evidence="4" type="ORF">SMN809_LOCUS55900</name>
</gene>
<dbReference type="AlphaFoldDB" id="A0A8S3D2C7"/>
<comment type="caution">
    <text evidence="3">The sequence shown here is derived from an EMBL/GenBank/DDBJ whole genome shotgun (WGS) entry which is preliminary data.</text>
</comment>
<reference evidence="3" key="1">
    <citation type="submission" date="2021-02" db="EMBL/GenBank/DDBJ databases">
        <authorList>
            <person name="Nowell W R."/>
        </authorList>
    </citation>
    <scope>NUCLEOTIDE SEQUENCE</scope>
</reference>
<evidence type="ECO:0000256" key="1">
    <source>
        <dbReference type="SAM" id="MobiDB-lite"/>
    </source>
</evidence>
<accession>A0A8S3D2C7</accession>
<dbReference type="EMBL" id="CAJOBI010190852">
    <property type="protein sequence ID" value="CAF4960706.1"/>
    <property type="molecule type" value="Genomic_DNA"/>
</dbReference>
<dbReference type="EMBL" id="CAJOBI010198653">
    <property type="protein sequence ID" value="CAF4984317.1"/>
    <property type="molecule type" value="Genomic_DNA"/>
</dbReference>
<dbReference type="Proteomes" id="UP000676336">
    <property type="component" value="Unassembled WGS sequence"/>
</dbReference>
<dbReference type="EMBL" id="CAJOBJ010112324">
    <property type="protein sequence ID" value="CAF4637053.1"/>
    <property type="molecule type" value="Genomic_DNA"/>
</dbReference>
<proteinExistence type="predicted"/>
<name>A0A8S3D2C7_9BILA</name>
<protein>
    <submittedName>
        <fullName evidence="3">Uncharacterized protein</fullName>
    </submittedName>
</protein>
<feature type="compositionally biased region" description="Polar residues" evidence="1">
    <location>
        <begin position="28"/>
        <end position="40"/>
    </location>
</feature>
<evidence type="ECO:0000313" key="5">
    <source>
        <dbReference type="Proteomes" id="UP000676336"/>
    </source>
</evidence>
<evidence type="ECO:0000313" key="4">
    <source>
        <dbReference type="EMBL" id="CAF4984317.1"/>
    </source>
</evidence>
<evidence type="ECO:0000313" key="3">
    <source>
        <dbReference type="EMBL" id="CAF4960706.1"/>
    </source>
</evidence>